<feature type="domain" description="Helicase/UvrB N-terminal" evidence="2">
    <location>
        <begin position="4"/>
        <end position="156"/>
    </location>
</feature>
<organism evidence="3">
    <name type="scientific">Pseudomonas helleri</name>
    <dbReference type="NCBI Taxonomy" id="1608996"/>
    <lineage>
        <taxon>Bacteria</taxon>
        <taxon>Pseudomonadati</taxon>
        <taxon>Pseudomonadota</taxon>
        <taxon>Gammaproteobacteria</taxon>
        <taxon>Pseudomonadales</taxon>
        <taxon>Pseudomonadaceae</taxon>
        <taxon>Pseudomonas</taxon>
    </lineage>
</organism>
<dbReference type="AlphaFoldDB" id="A0A6A7Z1Y2"/>
<dbReference type="GO" id="GO:0016787">
    <property type="term" value="F:hydrolase activity"/>
    <property type="evidence" value="ECO:0007669"/>
    <property type="project" value="InterPro"/>
</dbReference>
<dbReference type="RefSeq" id="WP_153387042.1">
    <property type="nucleotide sequence ID" value="NZ_WIWC01000034.1"/>
</dbReference>
<dbReference type="Gene3D" id="3.40.50.300">
    <property type="entry name" value="P-loop containing nucleotide triphosphate hydrolases"/>
    <property type="match status" value="2"/>
</dbReference>
<dbReference type="Pfam" id="PF04851">
    <property type="entry name" value="ResIII"/>
    <property type="match status" value="1"/>
</dbReference>
<comment type="caution">
    <text evidence="3">The sequence shown here is derived from an EMBL/GenBank/DDBJ whole genome shotgun (WGS) entry which is preliminary data.</text>
</comment>
<sequence length="466" mass="52051">MNSTLRVWQHDCITLAMQHFIQQPHFFCQATPGAGKTKMAAELARQLLQQDKIDLILCFAPSRQTMDGFQKAFSAALGKRLDGLIGAVGAVCTYQGMEYRDAAFWKLFDDYRVFAVFDEIHHCAGHDLLLSNAWGQQIVQRIQDRATFTLALSGTPWRSDQKAIALARYSQSDGVLICDYRYGLQEAIADGVCRSPRIVLLDNNMVRLTEPLSTEGTVTTYPSIARLLSESPVSYEDLLFHDDILRQILFLGCTKLREIRERHPEAGGLVVATNIEHAHRIADLMRAQGEVCQVVTNKTPNAQQVINDFRHGGCTWIIAVGMISEGTDIPRLQVCCHLSRIRTELHYRQVLGRILRRSSDADGKAWLYVLAEPSLQQYSERLADDLPDDHAVLSVVRASQFGCDEQINDHSDDPSGIEIAILGGSMGGPFSRIGSDHAISILGSSEPALYELNFSQHYRTQLLSVY</sequence>
<dbReference type="SUPFAM" id="SSF52540">
    <property type="entry name" value="P-loop containing nucleoside triphosphate hydrolases"/>
    <property type="match status" value="1"/>
</dbReference>
<dbReference type="GO" id="GO:0005524">
    <property type="term" value="F:ATP binding"/>
    <property type="evidence" value="ECO:0007669"/>
    <property type="project" value="InterPro"/>
</dbReference>
<dbReference type="InterPro" id="IPR006935">
    <property type="entry name" value="Helicase/UvrB_N"/>
</dbReference>
<dbReference type="EMBL" id="WIWC01000034">
    <property type="protein sequence ID" value="MQT81855.1"/>
    <property type="molecule type" value="Genomic_DNA"/>
</dbReference>
<dbReference type="GO" id="GO:0003677">
    <property type="term" value="F:DNA binding"/>
    <property type="evidence" value="ECO:0007669"/>
    <property type="project" value="InterPro"/>
</dbReference>
<evidence type="ECO:0000259" key="2">
    <source>
        <dbReference type="Pfam" id="PF04851"/>
    </source>
</evidence>
<dbReference type="InterPro" id="IPR050742">
    <property type="entry name" value="Helicase_Restrict-Modif_Enz"/>
</dbReference>
<protein>
    <submittedName>
        <fullName evidence="3">AAA family ATPase</fullName>
    </submittedName>
</protein>
<gene>
    <name evidence="3" type="ORF">GHN86_17575</name>
</gene>
<evidence type="ECO:0000259" key="1">
    <source>
        <dbReference type="Pfam" id="PF00271"/>
    </source>
</evidence>
<accession>A0A6A7Z1Y2</accession>
<dbReference type="InterPro" id="IPR027417">
    <property type="entry name" value="P-loop_NTPase"/>
</dbReference>
<dbReference type="Pfam" id="PF00271">
    <property type="entry name" value="Helicase_C"/>
    <property type="match status" value="1"/>
</dbReference>
<proteinExistence type="predicted"/>
<name>A0A6A7Z1Y2_9PSED</name>
<dbReference type="PANTHER" id="PTHR47396">
    <property type="entry name" value="TYPE I RESTRICTION ENZYME ECOKI R PROTEIN"/>
    <property type="match status" value="1"/>
</dbReference>
<reference evidence="3" key="1">
    <citation type="submission" date="2019-10" db="EMBL/GenBank/DDBJ databases">
        <title>Evaluation of single-gene subtyping targets for Pseudomonas.</title>
        <authorList>
            <person name="Reichler S.J."/>
            <person name="Orsi R.H."/>
            <person name="Wiedmann M."/>
            <person name="Martin N.H."/>
            <person name="Murphy S.I."/>
        </authorList>
    </citation>
    <scope>NUCLEOTIDE SEQUENCE</scope>
    <source>
        <strain evidence="3">FSL R10-2339</strain>
    </source>
</reference>
<dbReference type="PANTHER" id="PTHR47396:SF1">
    <property type="entry name" value="ATP-DEPENDENT HELICASE IRC3-RELATED"/>
    <property type="match status" value="1"/>
</dbReference>
<evidence type="ECO:0000313" key="3">
    <source>
        <dbReference type="EMBL" id="MQT81855.1"/>
    </source>
</evidence>
<feature type="domain" description="Helicase C-terminal" evidence="1">
    <location>
        <begin position="258"/>
        <end position="357"/>
    </location>
</feature>
<dbReference type="GO" id="GO:0005829">
    <property type="term" value="C:cytosol"/>
    <property type="evidence" value="ECO:0007669"/>
    <property type="project" value="TreeGrafter"/>
</dbReference>
<dbReference type="InterPro" id="IPR001650">
    <property type="entry name" value="Helicase_C-like"/>
</dbReference>